<keyword evidence="3" id="KW-0378">Hydrolase</keyword>
<protein>
    <submittedName>
        <fullName evidence="3">Metal-dependent hydrolase</fullName>
    </submittedName>
</protein>
<keyword evidence="2" id="KW-1133">Transmembrane helix</keyword>
<sequence length="336" mass="36708">MDNLTHSLAGWALAETGLKRRTRLGTAACVLAANMPDIDVFFGWAPWAPLAMHRGFTHGLVGGVLLMPPLLAALLWLWGRRRPETETGPPLRFGWLVALCYLGALTHPLLDLQNVYAVQLFSPLSARWFHSDGLFIVSPWLLAMLGAGIWRARRSDRGRAAVAALAGCMAFIALNIGISALAWAAPESDAPYARPDRVFAAPEPLVFWRRDVVWRQDGAIVHGRFDPLVRVTGLVAFGAPVPDRMADPVVREASVDPVARRFLDWSQMPVAKLARDGECTRVTFGDARFSGPAMSRNFNVSVRVCPKVQVPERGAGVAQGHDDLPFDRLAAPRPAA</sequence>
<reference evidence="3 4" key="1">
    <citation type="submission" date="2023-03" db="EMBL/GenBank/DDBJ databases">
        <title>Novosphingobium cyanobacteriorum sp. nov., isolated from a eutrophic reservoir during the Microcystis bloom period.</title>
        <authorList>
            <person name="Kang M."/>
            <person name="Le V."/>
            <person name="Ko S.-R."/>
            <person name="Lee S.-A."/>
            <person name="Ahn C.-Y."/>
        </authorList>
    </citation>
    <scope>NUCLEOTIDE SEQUENCE [LARGE SCALE GENOMIC DNA]</scope>
    <source>
        <strain evidence="3 4">HBC54</strain>
    </source>
</reference>
<feature type="region of interest" description="Disordered" evidence="1">
    <location>
        <begin position="314"/>
        <end position="336"/>
    </location>
</feature>
<dbReference type="Pfam" id="PF04307">
    <property type="entry name" value="YdjM"/>
    <property type="match status" value="1"/>
</dbReference>
<accession>A0ABT6CJ94</accession>
<dbReference type="RefSeq" id="WP_277278035.1">
    <property type="nucleotide sequence ID" value="NZ_JAROCY010000010.1"/>
</dbReference>
<evidence type="ECO:0000256" key="2">
    <source>
        <dbReference type="SAM" id="Phobius"/>
    </source>
</evidence>
<name>A0ABT6CJ94_9SPHN</name>
<proteinExistence type="predicted"/>
<gene>
    <name evidence="3" type="ORF">POM99_11845</name>
</gene>
<evidence type="ECO:0000313" key="4">
    <source>
        <dbReference type="Proteomes" id="UP001222770"/>
    </source>
</evidence>
<dbReference type="EMBL" id="JAROCY010000010">
    <property type="protein sequence ID" value="MDF8333897.1"/>
    <property type="molecule type" value="Genomic_DNA"/>
</dbReference>
<evidence type="ECO:0000313" key="3">
    <source>
        <dbReference type="EMBL" id="MDF8333897.1"/>
    </source>
</evidence>
<keyword evidence="2" id="KW-0812">Transmembrane</keyword>
<feature type="transmembrane region" description="Helical" evidence="2">
    <location>
        <begin position="162"/>
        <end position="185"/>
    </location>
</feature>
<dbReference type="InterPro" id="IPR053170">
    <property type="entry name" value="Transcription_regulator"/>
</dbReference>
<feature type="transmembrane region" description="Helical" evidence="2">
    <location>
        <begin position="91"/>
        <end position="110"/>
    </location>
</feature>
<keyword evidence="2" id="KW-0472">Membrane</keyword>
<evidence type="ECO:0000256" key="1">
    <source>
        <dbReference type="SAM" id="MobiDB-lite"/>
    </source>
</evidence>
<dbReference type="GO" id="GO:0016787">
    <property type="term" value="F:hydrolase activity"/>
    <property type="evidence" value="ECO:0007669"/>
    <property type="project" value="UniProtKB-KW"/>
</dbReference>
<dbReference type="InterPro" id="IPR007404">
    <property type="entry name" value="YdjM-like"/>
</dbReference>
<comment type="caution">
    <text evidence="3">The sequence shown here is derived from an EMBL/GenBank/DDBJ whole genome shotgun (WGS) entry which is preliminary data.</text>
</comment>
<dbReference type="Proteomes" id="UP001222770">
    <property type="component" value="Unassembled WGS sequence"/>
</dbReference>
<dbReference type="PANTHER" id="PTHR40031:SF1">
    <property type="entry name" value="MEMBRANE-BOUND METAL-DEPENDENT HYDROLASE"/>
    <property type="match status" value="1"/>
</dbReference>
<organism evidence="3 4">
    <name type="scientific">Novosphingobium cyanobacteriorum</name>
    <dbReference type="NCBI Taxonomy" id="3024215"/>
    <lineage>
        <taxon>Bacteria</taxon>
        <taxon>Pseudomonadati</taxon>
        <taxon>Pseudomonadota</taxon>
        <taxon>Alphaproteobacteria</taxon>
        <taxon>Sphingomonadales</taxon>
        <taxon>Sphingomonadaceae</taxon>
        <taxon>Novosphingobium</taxon>
    </lineage>
</organism>
<feature type="transmembrane region" description="Helical" evidence="2">
    <location>
        <begin position="56"/>
        <end position="79"/>
    </location>
</feature>
<keyword evidence="4" id="KW-1185">Reference proteome</keyword>
<feature type="transmembrane region" description="Helical" evidence="2">
    <location>
        <begin position="130"/>
        <end position="150"/>
    </location>
</feature>
<dbReference type="PANTHER" id="PTHR40031">
    <property type="entry name" value="HYPOTHETICAL MEMBRANE SPANNING PROTEIN"/>
    <property type="match status" value="1"/>
</dbReference>